<feature type="compositionally biased region" description="Polar residues" evidence="1">
    <location>
        <begin position="82"/>
        <end position="111"/>
    </location>
</feature>
<sequence length="161" mass="15612">MKVTALALLAGTAASATVLSLPVQQNNDAPTSSNRLSIIEPIESFRPLSSEAFSHTVFTIPTGPGPVVTTTDHASLPIGTVPTPSEETSAPASKSMTRSHSGQSFSSIPTPTASGASGTGSKTGATNSGTAAPSSTSGAAGAPRATAGAVAGLVGLVAALL</sequence>
<accession>A0A0A1T7Q5</accession>
<gene>
    <name evidence="3" type="ORF">VHEMI02383</name>
</gene>
<proteinExistence type="predicted"/>
<name>A0A0A1T7Q5_9HYPO</name>
<evidence type="ECO:0000313" key="3">
    <source>
        <dbReference type="EMBL" id="CEJ82312.1"/>
    </source>
</evidence>
<reference evidence="3 4" key="1">
    <citation type="journal article" date="2015" name="Genome Announc.">
        <title>Draft Genome Sequence and Gene Annotation of the Entomopathogenic Fungus Verticillium hemipterigenum.</title>
        <authorList>
            <person name="Horn F."/>
            <person name="Habel A."/>
            <person name="Scharf D.H."/>
            <person name="Dworschak J."/>
            <person name="Brakhage A.A."/>
            <person name="Guthke R."/>
            <person name="Hertweck C."/>
            <person name="Linde J."/>
        </authorList>
    </citation>
    <scope>NUCLEOTIDE SEQUENCE [LARGE SCALE GENOMIC DNA]</scope>
</reference>
<organism evidence="3 4">
    <name type="scientific">[Torrubiella] hemipterigena</name>
    <dbReference type="NCBI Taxonomy" id="1531966"/>
    <lineage>
        <taxon>Eukaryota</taxon>
        <taxon>Fungi</taxon>
        <taxon>Dikarya</taxon>
        <taxon>Ascomycota</taxon>
        <taxon>Pezizomycotina</taxon>
        <taxon>Sordariomycetes</taxon>
        <taxon>Hypocreomycetidae</taxon>
        <taxon>Hypocreales</taxon>
        <taxon>Clavicipitaceae</taxon>
        <taxon>Clavicipitaceae incertae sedis</taxon>
        <taxon>'Torrubiella' clade</taxon>
    </lineage>
</organism>
<evidence type="ECO:0000256" key="1">
    <source>
        <dbReference type="SAM" id="MobiDB-lite"/>
    </source>
</evidence>
<keyword evidence="2" id="KW-0732">Signal</keyword>
<dbReference type="HOGENOM" id="CLU_1644901_0_0_1"/>
<evidence type="ECO:0000256" key="2">
    <source>
        <dbReference type="SAM" id="SignalP"/>
    </source>
</evidence>
<feature type="region of interest" description="Disordered" evidence="1">
    <location>
        <begin position="64"/>
        <end position="144"/>
    </location>
</feature>
<dbReference type="EMBL" id="CDHN01000001">
    <property type="protein sequence ID" value="CEJ82312.1"/>
    <property type="molecule type" value="Genomic_DNA"/>
</dbReference>
<feature type="compositionally biased region" description="Low complexity" evidence="1">
    <location>
        <begin position="112"/>
        <end position="144"/>
    </location>
</feature>
<feature type="signal peptide" evidence="2">
    <location>
        <begin position="1"/>
        <end position="20"/>
    </location>
</feature>
<evidence type="ECO:0000313" key="4">
    <source>
        <dbReference type="Proteomes" id="UP000039046"/>
    </source>
</evidence>
<keyword evidence="4" id="KW-1185">Reference proteome</keyword>
<evidence type="ECO:0008006" key="5">
    <source>
        <dbReference type="Google" id="ProtNLM"/>
    </source>
</evidence>
<feature type="chain" id="PRO_5001978978" description="GPI anchored protein" evidence="2">
    <location>
        <begin position="21"/>
        <end position="161"/>
    </location>
</feature>
<dbReference type="Proteomes" id="UP000039046">
    <property type="component" value="Unassembled WGS sequence"/>
</dbReference>
<dbReference type="AlphaFoldDB" id="A0A0A1T7Q5"/>
<protein>
    <recommendedName>
        <fullName evidence="5">GPI anchored protein</fullName>
    </recommendedName>
</protein>